<reference evidence="3 4" key="1">
    <citation type="submission" date="2024-03" db="EMBL/GenBank/DDBJ databases">
        <title>Novel species of the genus Variovorax.</title>
        <authorList>
            <person name="Liu Q."/>
            <person name="Xin Y.-H."/>
        </authorList>
    </citation>
    <scope>NUCLEOTIDE SEQUENCE [LARGE SCALE GENOMIC DNA]</scope>
    <source>
        <strain evidence="3 4">KACC 18501</strain>
    </source>
</reference>
<dbReference type="Pfam" id="PF00107">
    <property type="entry name" value="ADH_zinc_N"/>
    <property type="match status" value="1"/>
</dbReference>
<dbReference type="InterPro" id="IPR013149">
    <property type="entry name" value="ADH-like_C"/>
</dbReference>
<dbReference type="InterPro" id="IPR013154">
    <property type="entry name" value="ADH-like_N"/>
</dbReference>
<dbReference type="SUPFAM" id="SSF51735">
    <property type="entry name" value="NAD(P)-binding Rossmann-fold domains"/>
    <property type="match status" value="1"/>
</dbReference>
<dbReference type="EMBL" id="JBBKZV010000002">
    <property type="protein sequence ID" value="MEJ8821176.1"/>
    <property type="molecule type" value="Genomic_DNA"/>
</dbReference>
<evidence type="ECO:0000313" key="3">
    <source>
        <dbReference type="EMBL" id="MEJ8821176.1"/>
    </source>
</evidence>
<organism evidence="3 4">
    <name type="scientific">Variovorax humicola</name>
    <dbReference type="NCBI Taxonomy" id="1769758"/>
    <lineage>
        <taxon>Bacteria</taxon>
        <taxon>Pseudomonadati</taxon>
        <taxon>Pseudomonadota</taxon>
        <taxon>Betaproteobacteria</taxon>
        <taxon>Burkholderiales</taxon>
        <taxon>Comamonadaceae</taxon>
        <taxon>Variovorax</taxon>
    </lineage>
</organism>
<protein>
    <submittedName>
        <fullName evidence="3">Zinc-binding dehydrogenase</fullName>
    </submittedName>
</protein>
<evidence type="ECO:0000256" key="1">
    <source>
        <dbReference type="ARBA" id="ARBA00022857"/>
    </source>
</evidence>
<dbReference type="InterPro" id="IPR036291">
    <property type="entry name" value="NAD(P)-bd_dom_sf"/>
</dbReference>
<name>A0ABU8VTQ0_9BURK</name>
<dbReference type="InterPro" id="IPR051603">
    <property type="entry name" value="Zinc-ADH_QOR/CCCR"/>
</dbReference>
<dbReference type="Gene3D" id="3.40.50.720">
    <property type="entry name" value="NAD(P)-binding Rossmann-like Domain"/>
    <property type="match status" value="1"/>
</dbReference>
<gene>
    <name evidence="3" type="ORF">WKW80_03875</name>
</gene>
<dbReference type="SUPFAM" id="SSF50129">
    <property type="entry name" value="GroES-like"/>
    <property type="match status" value="1"/>
</dbReference>
<dbReference type="PANTHER" id="PTHR44154">
    <property type="entry name" value="QUINONE OXIDOREDUCTASE"/>
    <property type="match status" value="1"/>
</dbReference>
<sequence length="321" mass="33465">MKTMQALRLEQFGSPSMLSLQDIAIPALGPGEVLVELHAAAINPSDVKNVAGLFNASLPTTPGRDYAGVVVEGDATWLGKKVWGSGAGFGMVRNGAHAQYLVVASDWLSEMPAGLSMEQAAAVGAPYVTAWTALIDAARLQAGETVLITGAAGAVGQAATQIARWKKARVIGAVRSGKAPGADAVIDTETTDLPAEVKALTGGKGVDVVLDTVGGALFEAALKSLGLDGRQVAISSAGTRRVQFDLVDFYRGRQRLLGVDTAKLTGVEIAGIMNALRVGFDEGIFQPPSIRTWRLDQAAQAYSAVQKGDSQARQILLPRMS</sequence>
<feature type="domain" description="Enoyl reductase (ER)" evidence="2">
    <location>
        <begin position="13"/>
        <end position="316"/>
    </location>
</feature>
<dbReference type="Gene3D" id="3.90.180.10">
    <property type="entry name" value="Medium-chain alcohol dehydrogenases, catalytic domain"/>
    <property type="match status" value="1"/>
</dbReference>
<comment type="caution">
    <text evidence="3">The sequence shown here is derived from an EMBL/GenBank/DDBJ whole genome shotgun (WGS) entry which is preliminary data.</text>
</comment>
<keyword evidence="1" id="KW-0521">NADP</keyword>
<keyword evidence="4" id="KW-1185">Reference proteome</keyword>
<dbReference type="PANTHER" id="PTHR44154:SF1">
    <property type="entry name" value="QUINONE OXIDOREDUCTASE"/>
    <property type="match status" value="1"/>
</dbReference>
<dbReference type="SMART" id="SM00829">
    <property type="entry name" value="PKS_ER"/>
    <property type="match status" value="1"/>
</dbReference>
<dbReference type="InterPro" id="IPR011032">
    <property type="entry name" value="GroES-like_sf"/>
</dbReference>
<dbReference type="Proteomes" id="UP001363010">
    <property type="component" value="Unassembled WGS sequence"/>
</dbReference>
<dbReference type="RefSeq" id="WP_340362236.1">
    <property type="nucleotide sequence ID" value="NZ_JBBKZV010000002.1"/>
</dbReference>
<evidence type="ECO:0000313" key="4">
    <source>
        <dbReference type="Proteomes" id="UP001363010"/>
    </source>
</evidence>
<dbReference type="InterPro" id="IPR020843">
    <property type="entry name" value="ER"/>
</dbReference>
<dbReference type="Pfam" id="PF08240">
    <property type="entry name" value="ADH_N"/>
    <property type="match status" value="1"/>
</dbReference>
<proteinExistence type="predicted"/>
<evidence type="ECO:0000259" key="2">
    <source>
        <dbReference type="SMART" id="SM00829"/>
    </source>
</evidence>
<accession>A0ABU8VTQ0</accession>